<dbReference type="PANTHER" id="PTHR31170">
    <property type="entry name" value="BNAC04G53230D PROTEIN"/>
    <property type="match status" value="1"/>
</dbReference>
<evidence type="ECO:0000313" key="2">
    <source>
        <dbReference type="EMBL" id="KAJ4761165.1"/>
    </source>
</evidence>
<gene>
    <name evidence="2" type="ORF">LUZ62_071540</name>
</gene>
<dbReference type="Proteomes" id="UP001140206">
    <property type="component" value="Chromosome 4"/>
</dbReference>
<dbReference type="AlphaFoldDB" id="A0AAV8CYF8"/>
<dbReference type="Pfam" id="PF03140">
    <property type="entry name" value="DUF247"/>
    <property type="match status" value="1"/>
</dbReference>
<dbReference type="InterPro" id="IPR004158">
    <property type="entry name" value="DUF247_pln"/>
</dbReference>
<organism evidence="2 3">
    <name type="scientific">Rhynchospora pubera</name>
    <dbReference type="NCBI Taxonomy" id="906938"/>
    <lineage>
        <taxon>Eukaryota</taxon>
        <taxon>Viridiplantae</taxon>
        <taxon>Streptophyta</taxon>
        <taxon>Embryophyta</taxon>
        <taxon>Tracheophyta</taxon>
        <taxon>Spermatophyta</taxon>
        <taxon>Magnoliopsida</taxon>
        <taxon>Liliopsida</taxon>
        <taxon>Poales</taxon>
        <taxon>Cyperaceae</taxon>
        <taxon>Cyperoideae</taxon>
        <taxon>Rhynchosporeae</taxon>
        <taxon>Rhynchospora</taxon>
    </lineage>
</organism>
<evidence type="ECO:0000256" key="1">
    <source>
        <dbReference type="SAM" id="Phobius"/>
    </source>
</evidence>
<reference evidence="2" key="1">
    <citation type="submission" date="2022-08" db="EMBL/GenBank/DDBJ databases">
        <authorList>
            <person name="Marques A."/>
        </authorList>
    </citation>
    <scope>NUCLEOTIDE SEQUENCE</scope>
    <source>
        <strain evidence="2">RhyPub2mFocal</strain>
        <tissue evidence="2">Leaves</tissue>
    </source>
</reference>
<sequence>MVWEIPCARELEEAGVKFKKLEQSDDITKITFQSGTLAIPRIRIADSFKPLFMNLIALEQCIYYQRRRHFSTYMNFLDKLVNTAHDVQILQKHGIIESMLSGEEEVALFFNQCGVGVLIDGDHYLADLFKRVNKHCGSRYHRYRAKLSRDYFNNPWSIIALIAATLLLCLTILQSFMSVYAYIRPPSS</sequence>
<keyword evidence="1" id="KW-1133">Transmembrane helix</keyword>
<keyword evidence="1" id="KW-0472">Membrane</keyword>
<dbReference type="EMBL" id="JAMFTS010000004">
    <property type="protein sequence ID" value="KAJ4761165.1"/>
    <property type="molecule type" value="Genomic_DNA"/>
</dbReference>
<dbReference type="PANTHER" id="PTHR31170:SF25">
    <property type="entry name" value="BNAA09G04570D PROTEIN"/>
    <property type="match status" value="1"/>
</dbReference>
<protein>
    <submittedName>
        <fullName evidence="2">Uncharacterized protein</fullName>
    </submittedName>
</protein>
<proteinExistence type="predicted"/>
<evidence type="ECO:0000313" key="3">
    <source>
        <dbReference type="Proteomes" id="UP001140206"/>
    </source>
</evidence>
<feature type="transmembrane region" description="Helical" evidence="1">
    <location>
        <begin position="156"/>
        <end position="183"/>
    </location>
</feature>
<name>A0AAV8CYF8_9POAL</name>
<keyword evidence="3" id="KW-1185">Reference proteome</keyword>
<keyword evidence="1" id="KW-0812">Transmembrane</keyword>
<comment type="caution">
    <text evidence="2">The sequence shown here is derived from an EMBL/GenBank/DDBJ whole genome shotgun (WGS) entry which is preliminary data.</text>
</comment>
<accession>A0AAV8CYF8</accession>